<name>A0ABU1VE80_9BURK</name>
<dbReference type="EMBL" id="JAVDWE010000010">
    <property type="protein sequence ID" value="MDR7095786.1"/>
    <property type="molecule type" value="Genomic_DNA"/>
</dbReference>
<comment type="caution">
    <text evidence="1">The sequence shown here is derived from an EMBL/GenBank/DDBJ whole genome shotgun (WGS) entry which is preliminary data.</text>
</comment>
<accession>A0ABU1VE80</accession>
<evidence type="ECO:0008006" key="3">
    <source>
        <dbReference type="Google" id="ProtNLM"/>
    </source>
</evidence>
<proteinExistence type="predicted"/>
<organism evidence="1 2">
    <name type="scientific">Hydrogenophaga laconesensis</name>
    <dbReference type="NCBI Taxonomy" id="1805971"/>
    <lineage>
        <taxon>Bacteria</taxon>
        <taxon>Pseudomonadati</taxon>
        <taxon>Pseudomonadota</taxon>
        <taxon>Betaproteobacteria</taxon>
        <taxon>Burkholderiales</taxon>
        <taxon>Comamonadaceae</taxon>
        <taxon>Hydrogenophaga</taxon>
    </lineage>
</organism>
<dbReference type="RefSeq" id="WP_204732042.1">
    <property type="nucleotide sequence ID" value="NZ_JAVDWE010000010.1"/>
</dbReference>
<dbReference type="Proteomes" id="UP001265550">
    <property type="component" value="Unassembled WGS sequence"/>
</dbReference>
<protein>
    <recommendedName>
        <fullName evidence="3">DUF1579 domain-containing protein</fullName>
    </recommendedName>
</protein>
<sequence length="158" mass="18261">MTNSAHDFDFLHGHWRVDHRRLRQRLCGCTDWDRFDGTCSAQPLLGGEGNVDDNLLHLPGGSYRAATLRAHDARTGQWSIWWLDGRQPHRLDVPVVGRFDHGVGTFFADDVFDSRPIRVRFRWTDMQTASPGWEQAFSADGGLSWEVNWTMRFHRLPD</sequence>
<evidence type="ECO:0000313" key="2">
    <source>
        <dbReference type="Proteomes" id="UP001265550"/>
    </source>
</evidence>
<evidence type="ECO:0000313" key="1">
    <source>
        <dbReference type="EMBL" id="MDR7095786.1"/>
    </source>
</evidence>
<reference evidence="1 2" key="1">
    <citation type="submission" date="2023-07" db="EMBL/GenBank/DDBJ databases">
        <title>Sorghum-associated microbial communities from plants grown in Nebraska, USA.</title>
        <authorList>
            <person name="Schachtman D."/>
        </authorList>
    </citation>
    <scope>NUCLEOTIDE SEQUENCE [LARGE SCALE GENOMIC DNA]</scope>
    <source>
        <strain evidence="1 2">BE240</strain>
    </source>
</reference>
<gene>
    <name evidence="1" type="ORF">J2X09_003538</name>
</gene>
<keyword evidence="2" id="KW-1185">Reference proteome</keyword>